<name>A0ACC3TUW2_9ASCO</name>
<gene>
    <name evidence="1" type="ORF">V1517DRAFT_359248</name>
</gene>
<proteinExistence type="predicted"/>
<reference evidence="2" key="1">
    <citation type="journal article" date="2024" name="Front. Bioeng. Biotechnol.">
        <title>Genome-scale model development and genomic sequencing of the oleaginous clade Lipomyces.</title>
        <authorList>
            <person name="Czajka J.J."/>
            <person name="Han Y."/>
            <person name="Kim J."/>
            <person name="Mondo S.J."/>
            <person name="Hofstad B.A."/>
            <person name="Robles A."/>
            <person name="Haridas S."/>
            <person name="Riley R."/>
            <person name="LaButti K."/>
            <person name="Pangilinan J."/>
            <person name="Andreopoulos W."/>
            <person name="Lipzen A."/>
            <person name="Yan J."/>
            <person name="Wang M."/>
            <person name="Ng V."/>
            <person name="Grigoriev I.V."/>
            <person name="Spatafora J.W."/>
            <person name="Magnuson J.K."/>
            <person name="Baker S.E."/>
            <person name="Pomraning K.R."/>
        </authorList>
    </citation>
    <scope>NUCLEOTIDE SEQUENCE [LARGE SCALE GENOMIC DNA]</scope>
    <source>
        <strain evidence="2">CBS 10300</strain>
    </source>
</reference>
<protein>
    <submittedName>
        <fullName evidence="1">Uncharacterized protein</fullName>
    </submittedName>
</protein>
<evidence type="ECO:0000313" key="2">
    <source>
        <dbReference type="Proteomes" id="UP001489719"/>
    </source>
</evidence>
<organism evidence="1 2">
    <name type="scientific">Lipomyces orientalis</name>
    <dbReference type="NCBI Taxonomy" id="1233043"/>
    <lineage>
        <taxon>Eukaryota</taxon>
        <taxon>Fungi</taxon>
        <taxon>Dikarya</taxon>
        <taxon>Ascomycota</taxon>
        <taxon>Saccharomycotina</taxon>
        <taxon>Lipomycetes</taxon>
        <taxon>Lipomycetales</taxon>
        <taxon>Lipomycetaceae</taxon>
        <taxon>Lipomyces</taxon>
    </lineage>
</organism>
<evidence type="ECO:0000313" key="1">
    <source>
        <dbReference type="EMBL" id="KAK9323963.1"/>
    </source>
</evidence>
<accession>A0ACC3TUW2</accession>
<keyword evidence="2" id="KW-1185">Reference proteome</keyword>
<dbReference type="EMBL" id="MU970055">
    <property type="protein sequence ID" value="KAK9323963.1"/>
    <property type="molecule type" value="Genomic_DNA"/>
</dbReference>
<comment type="caution">
    <text evidence="1">The sequence shown here is derived from an EMBL/GenBank/DDBJ whole genome shotgun (WGS) entry which is preliminary data.</text>
</comment>
<sequence>MPPRHFAQRKGSFLYPQPPQLPGGAYSVTSHNNHSGSFSHISGGSKTSFERAKEAEEAKRRKEEEETRAAYEEFVKSFHGDANSDINFIRGESSATGRGFRDSFTPPTGPKRRFQGTPTSSAEIDNRLPKRRHIDQLGELKRPDQARLDKIVAQESDAFSDSPDNPATIARTLYLGGLPSTSTTTSINKLVSEFGIVKSITINPPDPKRRGVSAYVVFDSSDDVEKARTSLDRKYLGEGFWLSASFGKDEGPTARLDSRSGFPFNAQLPSDAISSGPRRGFGTVAPPVSLGSSVAAQPLGGLQIKVQYPDSLQSLRLIHSMVESTIKFGAEFEAVVMQREKNNPTFAFLYDSDLSEHIYYRWKLWSLASGEGIENWSTQPAAIFNDNVLWIPPRVAATIDDELERLDNQLLDDEEEDKRNAGRDQSEPWLGPILHLHLTLLLQHISMRRGSIARLMAFAVDNAFAAEEIADVTCQSIVSKNASTNMRVARLWAVGDILYNSGMGIGGANKGIWKYRGLFQTKLIPVFANLYEVFKAFDGRIRADNFRRQILSILNVWEGWNVFTHDSLAEMTNQFLGKTKETAEEKDHSDAASSTTAVDSVSQVRSAVEGEGSIKKVAASRWKKVEKSASSTEVDMTKLDIPPQTTDEASSTESRTKKSRAKPFDIADLIHPELDGEPLTESDDEDVDPEGQDQVEDGNVDNGAAKDVKGEQDE</sequence>
<dbReference type="Proteomes" id="UP001489719">
    <property type="component" value="Unassembled WGS sequence"/>
</dbReference>